<protein>
    <submittedName>
        <fullName evidence="1">Uncharacterized protein</fullName>
    </submittedName>
</protein>
<evidence type="ECO:0000313" key="1">
    <source>
        <dbReference type="EMBL" id="KKL57064.1"/>
    </source>
</evidence>
<name>A0A0F9D649_9ZZZZ</name>
<dbReference type="AlphaFoldDB" id="A0A0F9D649"/>
<comment type="caution">
    <text evidence="1">The sequence shown here is derived from an EMBL/GenBank/DDBJ whole genome shotgun (WGS) entry which is preliminary data.</text>
</comment>
<sequence length="99" mass="11143">MQQNDRVIVPSYRSWNDQDEPIMVSDEKHMTGRIDKLMAISTGPGGVPMPNSDYLAWVVLDDPIGIQDVIQCKASQLIKLEEDNGQSKARTKKRTKRTG</sequence>
<reference evidence="1" key="1">
    <citation type="journal article" date="2015" name="Nature">
        <title>Complex archaea that bridge the gap between prokaryotes and eukaryotes.</title>
        <authorList>
            <person name="Spang A."/>
            <person name="Saw J.H."/>
            <person name="Jorgensen S.L."/>
            <person name="Zaremba-Niedzwiedzka K."/>
            <person name="Martijn J."/>
            <person name="Lind A.E."/>
            <person name="van Eijk R."/>
            <person name="Schleper C."/>
            <person name="Guy L."/>
            <person name="Ettema T.J."/>
        </authorList>
    </citation>
    <scope>NUCLEOTIDE SEQUENCE</scope>
</reference>
<gene>
    <name evidence="1" type="ORF">LCGC14_2239120</name>
</gene>
<accession>A0A0F9D649</accession>
<organism evidence="1">
    <name type="scientific">marine sediment metagenome</name>
    <dbReference type="NCBI Taxonomy" id="412755"/>
    <lineage>
        <taxon>unclassified sequences</taxon>
        <taxon>metagenomes</taxon>
        <taxon>ecological metagenomes</taxon>
    </lineage>
</organism>
<proteinExistence type="predicted"/>
<dbReference type="EMBL" id="LAZR01030291">
    <property type="protein sequence ID" value="KKL57064.1"/>
    <property type="molecule type" value="Genomic_DNA"/>
</dbReference>